<keyword evidence="11" id="KW-1185">Reference proteome</keyword>
<dbReference type="InterPro" id="IPR002659">
    <property type="entry name" value="Glyco_trans_31"/>
</dbReference>
<keyword evidence="5 10" id="KW-0812">Transmembrane</keyword>
<proteinExistence type="inferred from homology"/>
<evidence type="ECO:0000256" key="4">
    <source>
        <dbReference type="ARBA" id="ARBA00022679"/>
    </source>
</evidence>
<evidence type="ECO:0000313" key="12">
    <source>
        <dbReference type="RefSeq" id="XP_013788688.1"/>
    </source>
</evidence>
<dbReference type="PANTHER" id="PTHR11214:SF376">
    <property type="entry name" value="HEXOSYLTRANSFERASE"/>
    <property type="match status" value="1"/>
</dbReference>
<dbReference type="EC" id="2.4.1.-" evidence="10"/>
<keyword evidence="8 10" id="KW-0333">Golgi apparatus</keyword>
<evidence type="ECO:0000313" key="11">
    <source>
        <dbReference type="Proteomes" id="UP000694941"/>
    </source>
</evidence>
<evidence type="ECO:0000256" key="10">
    <source>
        <dbReference type="RuleBase" id="RU363063"/>
    </source>
</evidence>
<feature type="transmembrane region" description="Helical" evidence="10">
    <location>
        <begin position="21"/>
        <end position="40"/>
    </location>
</feature>
<reference evidence="12" key="1">
    <citation type="submission" date="2025-08" db="UniProtKB">
        <authorList>
            <consortium name="RefSeq"/>
        </authorList>
    </citation>
    <scope>IDENTIFICATION</scope>
    <source>
        <tissue evidence="12">Muscle</tissue>
    </source>
</reference>
<dbReference type="Proteomes" id="UP000694941">
    <property type="component" value="Unplaced"/>
</dbReference>
<keyword evidence="4" id="KW-0808">Transferase</keyword>
<evidence type="ECO:0000256" key="9">
    <source>
        <dbReference type="ARBA" id="ARBA00023136"/>
    </source>
</evidence>
<name>A0ABM1BU45_LIMPO</name>
<organism evidence="11 12">
    <name type="scientific">Limulus polyphemus</name>
    <name type="common">Atlantic horseshoe crab</name>
    <dbReference type="NCBI Taxonomy" id="6850"/>
    <lineage>
        <taxon>Eukaryota</taxon>
        <taxon>Metazoa</taxon>
        <taxon>Ecdysozoa</taxon>
        <taxon>Arthropoda</taxon>
        <taxon>Chelicerata</taxon>
        <taxon>Merostomata</taxon>
        <taxon>Xiphosura</taxon>
        <taxon>Limulidae</taxon>
        <taxon>Limulus</taxon>
    </lineage>
</organism>
<evidence type="ECO:0000256" key="7">
    <source>
        <dbReference type="ARBA" id="ARBA00022989"/>
    </source>
</evidence>
<evidence type="ECO:0000256" key="1">
    <source>
        <dbReference type="ARBA" id="ARBA00004323"/>
    </source>
</evidence>
<evidence type="ECO:0000256" key="6">
    <source>
        <dbReference type="ARBA" id="ARBA00022968"/>
    </source>
</evidence>
<dbReference type="Gene3D" id="3.90.550.50">
    <property type="match status" value="1"/>
</dbReference>
<evidence type="ECO:0000256" key="2">
    <source>
        <dbReference type="ARBA" id="ARBA00008661"/>
    </source>
</evidence>
<evidence type="ECO:0000256" key="3">
    <source>
        <dbReference type="ARBA" id="ARBA00022676"/>
    </source>
</evidence>
<accession>A0ABM1BU45</accession>
<keyword evidence="9 10" id="KW-0472">Membrane</keyword>
<dbReference type="GeneID" id="106472580"/>
<gene>
    <name evidence="12" type="primary">LOC106472580</name>
</gene>
<sequence>MVQNLKDTLRNVRGRWVKTSCLFLWLSAVGWLLFTFTRTIKLQEFQNLPNTVEYTIELKKYQSIAHFPRGVLSLPGPRELLHLKDFKFYNSKLNVCKSKNSLVLALVHTAPNHFVHRKIIRSTWGSVHHFRNLTFNVAFLLGQTNRRLQSRINQEMKQHCDIIQGSFVDSYRNLSYKHMMGYKWAMEFCPNAIMIFKVDDDVYVDSFQILNFLYSTFGLKPFNILACSVISSGTLTHRSGKWGVSRSEFSFDMYPEYCSGMGYFVSLDIVKDILAASRYAPFFWIDDIFVTGLVAEVLNLNRLPINAHTSDRPEEMTKWLRQGKGPSPYMLGLISPHNGMEILAALWNKTTIRANNYTGNLYIKNNPKYLC</sequence>
<evidence type="ECO:0000256" key="5">
    <source>
        <dbReference type="ARBA" id="ARBA00022692"/>
    </source>
</evidence>
<keyword evidence="7 10" id="KW-1133">Transmembrane helix</keyword>
<keyword evidence="6 10" id="KW-0735">Signal-anchor</keyword>
<comment type="similarity">
    <text evidence="2 10">Belongs to the glycosyltransferase 31 family.</text>
</comment>
<protein>
    <recommendedName>
        <fullName evidence="10">Hexosyltransferase</fullName>
        <ecNumber evidence="10">2.4.1.-</ecNumber>
    </recommendedName>
</protein>
<evidence type="ECO:0000256" key="8">
    <source>
        <dbReference type="ARBA" id="ARBA00023034"/>
    </source>
</evidence>
<dbReference type="PANTHER" id="PTHR11214">
    <property type="entry name" value="BETA-1,3-N-ACETYLGLUCOSAMINYLTRANSFERASE"/>
    <property type="match status" value="1"/>
</dbReference>
<keyword evidence="3 10" id="KW-0328">Glycosyltransferase</keyword>
<dbReference type="Pfam" id="PF01762">
    <property type="entry name" value="Galactosyl_T"/>
    <property type="match status" value="1"/>
</dbReference>
<dbReference type="RefSeq" id="XP_013788688.1">
    <property type="nucleotide sequence ID" value="XM_013933234.1"/>
</dbReference>
<comment type="subcellular location">
    <subcellularLocation>
        <location evidence="1 10">Golgi apparatus membrane</location>
        <topology evidence="1 10">Single-pass type II membrane protein</topology>
    </subcellularLocation>
</comment>